<dbReference type="PANTHER" id="PTHR45348">
    <property type="entry name" value="HYPOTHETICAL OXIDOREDUCTASE (EUROFUNG)"/>
    <property type="match status" value="1"/>
</dbReference>
<dbReference type="Pfam" id="PF00107">
    <property type="entry name" value="ADH_zinc_N"/>
    <property type="match status" value="1"/>
</dbReference>
<accession>A0A371CT94</accession>
<dbReference type="InterPro" id="IPR047122">
    <property type="entry name" value="Trans-enoyl_RdTase-like"/>
</dbReference>
<dbReference type="InterPro" id="IPR013154">
    <property type="entry name" value="ADH-like_N"/>
</dbReference>
<dbReference type="SMART" id="SM00829">
    <property type="entry name" value="PKS_ER"/>
    <property type="match status" value="1"/>
</dbReference>
<evidence type="ECO:0000259" key="1">
    <source>
        <dbReference type="SMART" id="SM00829"/>
    </source>
</evidence>
<dbReference type="Pfam" id="PF08240">
    <property type="entry name" value="ADH_N"/>
    <property type="match status" value="1"/>
</dbReference>
<organism evidence="2 3">
    <name type="scientific">Lentinus brumalis</name>
    <dbReference type="NCBI Taxonomy" id="2498619"/>
    <lineage>
        <taxon>Eukaryota</taxon>
        <taxon>Fungi</taxon>
        <taxon>Dikarya</taxon>
        <taxon>Basidiomycota</taxon>
        <taxon>Agaricomycotina</taxon>
        <taxon>Agaricomycetes</taxon>
        <taxon>Polyporales</taxon>
        <taxon>Polyporaceae</taxon>
        <taxon>Lentinus</taxon>
    </lineage>
</organism>
<gene>
    <name evidence="2" type="ORF">OH76DRAFT_1410023</name>
</gene>
<dbReference type="Gene3D" id="3.40.50.720">
    <property type="entry name" value="NAD(P)-binding Rossmann-like Domain"/>
    <property type="match status" value="1"/>
</dbReference>
<evidence type="ECO:0000313" key="3">
    <source>
        <dbReference type="Proteomes" id="UP000256964"/>
    </source>
</evidence>
<evidence type="ECO:0000313" key="2">
    <source>
        <dbReference type="EMBL" id="RDX43505.1"/>
    </source>
</evidence>
<sequence length="351" mass="37037">MSTQKALVLPAAHGNWEVTVTDVPTPGPQDVLVKIAATALNPLDWKIQAYGLYVQSYPHVAGCEAAGTVEEIGAEVKNLAKGDKIVFQGDFANTHATFQQYCIVPADRTSKIPANISFDQAASVPLGLATVATGLWSHHPDARSANWPAPWEQEGSTKFAGKPALILGGASSVGQYAIQLAKLSGHSPIITTASPHNAALLKSLGATHVVDRSLAPEDVLREIQKITGGTPIEYVYDPIATADTQVLAYDALAPGGTLILTLPPAIPEDKVKDGAGKRVIVVFGSVHAPFNRALGVELCSRLTDWLRTGVIVPNRVEVLPKGLAGIAEGLERLKQGKVSGTKLVVRPQETP</sequence>
<dbReference type="Gene3D" id="3.90.180.10">
    <property type="entry name" value="Medium-chain alcohol dehydrogenases, catalytic domain"/>
    <property type="match status" value="1"/>
</dbReference>
<dbReference type="CDD" id="cd08249">
    <property type="entry name" value="enoyl_reductase_like"/>
    <property type="match status" value="1"/>
</dbReference>
<dbReference type="InterPro" id="IPR020843">
    <property type="entry name" value="ER"/>
</dbReference>
<name>A0A371CT94_9APHY</name>
<dbReference type="InterPro" id="IPR036291">
    <property type="entry name" value="NAD(P)-bd_dom_sf"/>
</dbReference>
<dbReference type="InterPro" id="IPR011032">
    <property type="entry name" value="GroES-like_sf"/>
</dbReference>
<dbReference type="STRING" id="139420.A0A371CT94"/>
<dbReference type="PANTHER" id="PTHR45348:SF2">
    <property type="entry name" value="ZINC-TYPE ALCOHOL DEHYDROGENASE-LIKE PROTEIN C2E1P3.01"/>
    <property type="match status" value="1"/>
</dbReference>
<dbReference type="EMBL" id="KZ857463">
    <property type="protein sequence ID" value="RDX43505.1"/>
    <property type="molecule type" value="Genomic_DNA"/>
</dbReference>
<reference evidence="2 3" key="1">
    <citation type="journal article" date="2018" name="Biotechnol. Biofuels">
        <title>Integrative visual omics of the white-rot fungus Polyporus brumalis exposes the biotechnological potential of its oxidative enzymes for delignifying raw plant biomass.</title>
        <authorList>
            <person name="Miyauchi S."/>
            <person name="Rancon A."/>
            <person name="Drula E."/>
            <person name="Hage H."/>
            <person name="Chaduli D."/>
            <person name="Favel A."/>
            <person name="Grisel S."/>
            <person name="Henrissat B."/>
            <person name="Herpoel-Gimbert I."/>
            <person name="Ruiz-Duenas F.J."/>
            <person name="Chevret D."/>
            <person name="Hainaut M."/>
            <person name="Lin J."/>
            <person name="Wang M."/>
            <person name="Pangilinan J."/>
            <person name="Lipzen A."/>
            <person name="Lesage-Meessen L."/>
            <person name="Navarro D."/>
            <person name="Riley R."/>
            <person name="Grigoriev I.V."/>
            <person name="Zhou S."/>
            <person name="Raouche S."/>
            <person name="Rosso M.N."/>
        </authorList>
    </citation>
    <scope>NUCLEOTIDE SEQUENCE [LARGE SCALE GENOMIC DNA]</scope>
    <source>
        <strain evidence="2 3">BRFM 1820</strain>
    </source>
</reference>
<proteinExistence type="predicted"/>
<dbReference type="InterPro" id="IPR013149">
    <property type="entry name" value="ADH-like_C"/>
</dbReference>
<dbReference type="OrthoDB" id="3233595at2759"/>
<keyword evidence="3" id="KW-1185">Reference proteome</keyword>
<dbReference type="GO" id="GO:0016651">
    <property type="term" value="F:oxidoreductase activity, acting on NAD(P)H"/>
    <property type="evidence" value="ECO:0007669"/>
    <property type="project" value="InterPro"/>
</dbReference>
<dbReference type="AlphaFoldDB" id="A0A371CT94"/>
<dbReference type="SUPFAM" id="SSF50129">
    <property type="entry name" value="GroES-like"/>
    <property type="match status" value="1"/>
</dbReference>
<dbReference type="SUPFAM" id="SSF51735">
    <property type="entry name" value="NAD(P)-binding Rossmann-fold domains"/>
    <property type="match status" value="1"/>
</dbReference>
<dbReference type="Proteomes" id="UP000256964">
    <property type="component" value="Unassembled WGS sequence"/>
</dbReference>
<feature type="domain" description="Enoyl reductase (ER)" evidence="1">
    <location>
        <begin position="14"/>
        <end position="345"/>
    </location>
</feature>
<protein>
    <submittedName>
        <fullName evidence="2">GroES-like protein</fullName>
    </submittedName>
</protein>